<keyword evidence="3" id="KW-0813">Transport</keyword>
<evidence type="ECO:0000256" key="5">
    <source>
        <dbReference type="ARBA" id="ARBA00022989"/>
    </source>
</evidence>
<comment type="similarity">
    <text evidence="2">Belongs to the aromatic acid exporter (TC 2.A.85) family.</text>
</comment>
<dbReference type="AlphaFoldDB" id="A0A7N0ULU0"/>
<proteinExistence type="inferred from homology"/>
<feature type="transmembrane region" description="Helical" evidence="9">
    <location>
        <begin position="134"/>
        <end position="155"/>
    </location>
</feature>
<organism evidence="10 11">
    <name type="scientific">Kalanchoe fedtschenkoi</name>
    <name type="common">Lavender scallops</name>
    <name type="synonym">South American air plant</name>
    <dbReference type="NCBI Taxonomy" id="63787"/>
    <lineage>
        <taxon>Eukaryota</taxon>
        <taxon>Viridiplantae</taxon>
        <taxon>Streptophyta</taxon>
        <taxon>Embryophyta</taxon>
        <taxon>Tracheophyta</taxon>
        <taxon>Spermatophyta</taxon>
        <taxon>Magnoliopsida</taxon>
        <taxon>eudicotyledons</taxon>
        <taxon>Gunneridae</taxon>
        <taxon>Pentapetalae</taxon>
        <taxon>Saxifragales</taxon>
        <taxon>Crassulaceae</taxon>
        <taxon>Kalanchoe</taxon>
    </lineage>
</organism>
<evidence type="ECO:0000256" key="2">
    <source>
        <dbReference type="ARBA" id="ARBA00007079"/>
    </source>
</evidence>
<evidence type="ECO:0000313" key="10">
    <source>
        <dbReference type="EnsemblPlants" id="Kaladp0073s0021.1.v1.1"/>
    </source>
</evidence>
<keyword evidence="6" id="KW-0406">Ion transport</keyword>
<dbReference type="Gramene" id="Kaladp0073s0021.1.v1.1">
    <property type="protein sequence ID" value="Kaladp0073s0021.1.v1.1"/>
    <property type="gene ID" value="Kaladp0073s0021.v1.1"/>
</dbReference>
<evidence type="ECO:0000256" key="9">
    <source>
        <dbReference type="SAM" id="Phobius"/>
    </source>
</evidence>
<dbReference type="GO" id="GO:0016020">
    <property type="term" value="C:membrane"/>
    <property type="evidence" value="ECO:0007669"/>
    <property type="project" value="UniProtKB-SubCell"/>
</dbReference>
<dbReference type="GO" id="GO:0034220">
    <property type="term" value="P:monoatomic ion transmembrane transport"/>
    <property type="evidence" value="ECO:0007669"/>
    <property type="project" value="UniProtKB-KW"/>
</dbReference>
<evidence type="ECO:0000256" key="7">
    <source>
        <dbReference type="ARBA" id="ARBA00023136"/>
    </source>
</evidence>
<keyword evidence="8" id="KW-0407">Ion channel</keyword>
<dbReference type="PANTHER" id="PTHR31086">
    <property type="entry name" value="ALUMINUM-ACTIVATED MALATE TRANSPORTER 10"/>
    <property type="match status" value="1"/>
</dbReference>
<dbReference type="Pfam" id="PF11744">
    <property type="entry name" value="ALMT"/>
    <property type="match status" value="1"/>
</dbReference>
<feature type="transmembrane region" description="Helical" evidence="9">
    <location>
        <begin position="109"/>
        <end position="127"/>
    </location>
</feature>
<keyword evidence="4 9" id="KW-0812">Transmembrane</keyword>
<dbReference type="OMA" id="QFEDPEH"/>
<sequence length="569" mass="63714">MGPRPGSFRHSFLEKSKERLLSRKGYSELGLGSSTSNDDRVKCRCFRWMSDGVINSWNELNVIAVKLYQMGRSDPRKIMFAFKMGFSLALVYCNVFLKDLLPGIAKYAVWGMITVVVVFEFSAGATLSKGLNRALGTVCAGAMSLSFAGLGVVIGGPFKEMIMIFSIFLAGSGASYLKLYPAMLRYEYGFRVFLMSYSIVMVSGNSPKTGFFTTAFYRLLLILIGYCLCLIMNLFVFPIWAGEDLHKLVVKNFRGVATSLEGCVSGYLQCVEYERIPSKILTYQHLDDPLYSGYRSAVQSASQEDNLLNFASWEPPHGPYKTFKYPWKNYTKVSGALRHCALMVMAMHGCILAEIQAPPEKRQVFSQELQRVGTAGAKVLRELGAKLEKMEQLDPEDILIEIHEAAEALQMKIDKKSYILINSQSWDANQRPQVLDDPTAFNDFIFTSLSQTVLDMGGGFITPQPSTDSMFRRNSNFPSWPSRASFQTDIPVNEKESKTYESASSLSLATFASLLIEFVARLQYLVDTYQELSEVAKFKEPVAEMPELPKDKEPSGLCCGLLRLLHLSN</sequence>
<keyword evidence="11" id="KW-1185">Reference proteome</keyword>
<evidence type="ECO:0000256" key="4">
    <source>
        <dbReference type="ARBA" id="ARBA00022692"/>
    </source>
</evidence>
<evidence type="ECO:0000256" key="3">
    <source>
        <dbReference type="ARBA" id="ARBA00022448"/>
    </source>
</evidence>
<dbReference type="Proteomes" id="UP000594263">
    <property type="component" value="Unplaced"/>
</dbReference>
<feature type="transmembrane region" description="Helical" evidence="9">
    <location>
        <begin position="161"/>
        <end position="181"/>
    </location>
</feature>
<evidence type="ECO:0000256" key="8">
    <source>
        <dbReference type="ARBA" id="ARBA00023303"/>
    </source>
</evidence>
<protein>
    <recommendedName>
        <fullName evidence="12">Aluminum-activated malate transporter</fullName>
    </recommendedName>
</protein>
<comment type="subcellular location">
    <subcellularLocation>
        <location evidence="1">Membrane</location>
        <topology evidence="1">Multi-pass membrane protein</topology>
    </subcellularLocation>
</comment>
<dbReference type="EnsemblPlants" id="Kaladp0073s0021.1.v1.1">
    <property type="protein sequence ID" value="Kaladp0073s0021.1.v1.1"/>
    <property type="gene ID" value="Kaladp0073s0021.v1.1"/>
</dbReference>
<evidence type="ECO:0000256" key="1">
    <source>
        <dbReference type="ARBA" id="ARBA00004141"/>
    </source>
</evidence>
<evidence type="ECO:0008006" key="12">
    <source>
        <dbReference type="Google" id="ProtNLM"/>
    </source>
</evidence>
<keyword evidence="5 9" id="KW-1133">Transmembrane helix</keyword>
<dbReference type="GO" id="GO:0015743">
    <property type="term" value="P:malate transport"/>
    <property type="evidence" value="ECO:0007669"/>
    <property type="project" value="InterPro"/>
</dbReference>
<dbReference type="InterPro" id="IPR020966">
    <property type="entry name" value="ALMT"/>
</dbReference>
<keyword evidence="7 9" id="KW-0472">Membrane</keyword>
<evidence type="ECO:0000313" key="11">
    <source>
        <dbReference type="Proteomes" id="UP000594263"/>
    </source>
</evidence>
<name>A0A7N0ULU0_KALFE</name>
<accession>A0A7N0ULU0</accession>
<reference evidence="10" key="1">
    <citation type="submission" date="2021-01" db="UniProtKB">
        <authorList>
            <consortium name="EnsemblPlants"/>
        </authorList>
    </citation>
    <scope>IDENTIFICATION</scope>
</reference>
<feature type="transmembrane region" description="Helical" evidence="9">
    <location>
        <begin position="78"/>
        <end position="97"/>
    </location>
</feature>
<feature type="transmembrane region" description="Helical" evidence="9">
    <location>
        <begin position="216"/>
        <end position="241"/>
    </location>
</feature>
<evidence type="ECO:0000256" key="6">
    <source>
        <dbReference type="ARBA" id="ARBA00023065"/>
    </source>
</evidence>